<organism evidence="2 3">
    <name type="scientific">Acuticoccus sediminis</name>
    <dbReference type="NCBI Taxonomy" id="2184697"/>
    <lineage>
        <taxon>Bacteria</taxon>
        <taxon>Pseudomonadati</taxon>
        <taxon>Pseudomonadota</taxon>
        <taxon>Alphaproteobacteria</taxon>
        <taxon>Hyphomicrobiales</taxon>
        <taxon>Amorphaceae</taxon>
        <taxon>Acuticoccus</taxon>
    </lineage>
</organism>
<protein>
    <submittedName>
        <fullName evidence="2">Uncharacterized protein</fullName>
    </submittedName>
</protein>
<dbReference type="AlphaFoldDB" id="A0A8B2NZK8"/>
<comment type="caution">
    <text evidence="2">The sequence shown here is derived from an EMBL/GenBank/DDBJ whole genome shotgun (WGS) entry which is preliminary data.</text>
</comment>
<sequence length="63" mass="7014">MTTPWTPEEIAAFAARYGLTDLTPEMLDRMREIADKVAEASAAIPRMPRKDDEPAPVFRVPLG</sequence>
<gene>
    <name evidence="2" type="ORF">DLJ53_11490</name>
</gene>
<dbReference type="OrthoDB" id="9795085at2"/>
<proteinExistence type="predicted"/>
<dbReference type="EMBL" id="QHHQ01000002">
    <property type="protein sequence ID" value="RAI02000.1"/>
    <property type="molecule type" value="Genomic_DNA"/>
</dbReference>
<name>A0A8B2NZK8_9HYPH</name>
<evidence type="ECO:0000256" key="1">
    <source>
        <dbReference type="SAM" id="MobiDB-lite"/>
    </source>
</evidence>
<evidence type="ECO:0000313" key="3">
    <source>
        <dbReference type="Proteomes" id="UP000249590"/>
    </source>
</evidence>
<feature type="region of interest" description="Disordered" evidence="1">
    <location>
        <begin position="44"/>
        <end position="63"/>
    </location>
</feature>
<reference evidence="2 3" key="1">
    <citation type="submission" date="2018-05" db="EMBL/GenBank/DDBJ databases">
        <title>Acuticoccus sediminis sp. nov., isolated from deep-sea sediment of Indian Ocean.</title>
        <authorList>
            <person name="Liu X."/>
            <person name="Lai Q."/>
            <person name="Du Y."/>
            <person name="Sun F."/>
            <person name="Zhang X."/>
            <person name="Wang S."/>
            <person name="Shao Z."/>
        </authorList>
    </citation>
    <scope>NUCLEOTIDE SEQUENCE [LARGE SCALE GENOMIC DNA]</scope>
    <source>
        <strain evidence="2 3">PTG4-2</strain>
    </source>
</reference>
<accession>A0A8B2NZK8</accession>
<dbReference type="Proteomes" id="UP000249590">
    <property type="component" value="Unassembled WGS sequence"/>
</dbReference>
<evidence type="ECO:0000313" key="2">
    <source>
        <dbReference type="EMBL" id="RAI02000.1"/>
    </source>
</evidence>
<keyword evidence="3" id="KW-1185">Reference proteome</keyword>
<dbReference type="RefSeq" id="WP_111345266.1">
    <property type="nucleotide sequence ID" value="NZ_JAIWKD010000002.1"/>
</dbReference>